<dbReference type="EMBL" id="BARV01042699">
    <property type="protein sequence ID" value="GAI50144.1"/>
    <property type="molecule type" value="Genomic_DNA"/>
</dbReference>
<proteinExistence type="predicted"/>
<feature type="non-terminal residue" evidence="1">
    <location>
        <position position="1"/>
    </location>
</feature>
<dbReference type="AlphaFoldDB" id="X1R3H7"/>
<name>X1R3H7_9ZZZZ</name>
<comment type="caution">
    <text evidence="1">The sequence shown here is derived from an EMBL/GenBank/DDBJ whole genome shotgun (WGS) entry which is preliminary data.</text>
</comment>
<sequence>KPLGFEIINLGGDKPCKLMDFLHIIQNKLNKLNKLNIIYEPFHPADMMATWADITKAKNLLAWQPRIKLEQGIESAVQWFTENRSWTAKIKL</sequence>
<dbReference type="Gene3D" id="3.90.25.10">
    <property type="entry name" value="UDP-galactose 4-epimerase, domain 1"/>
    <property type="match status" value="1"/>
</dbReference>
<accession>X1R3H7</accession>
<evidence type="ECO:0000313" key="1">
    <source>
        <dbReference type="EMBL" id="GAI50144.1"/>
    </source>
</evidence>
<protein>
    <recommendedName>
        <fullName evidence="2">NAD(P)-binding domain-containing protein</fullName>
    </recommendedName>
</protein>
<dbReference type="SUPFAM" id="SSF51735">
    <property type="entry name" value="NAD(P)-binding Rossmann-fold domains"/>
    <property type="match status" value="1"/>
</dbReference>
<dbReference type="PRINTS" id="PR01713">
    <property type="entry name" value="NUCEPIMERASE"/>
</dbReference>
<dbReference type="Gene3D" id="3.40.50.720">
    <property type="entry name" value="NAD(P)-binding Rossmann-like Domain"/>
    <property type="match status" value="1"/>
</dbReference>
<dbReference type="InterPro" id="IPR036291">
    <property type="entry name" value="NAD(P)-bd_dom_sf"/>
</dbReference>
<reference evidence="1" key="1">
    <citation type="journal article" date="2014" name="Front. Microbiol.">
        <title>High frequency of phylogenetically diverse reductive dehalogenase-homologous genes in deep subseafloor sedimentary metagenomes.</title>
        <authorList>
            <person name="Kawai M."/>
            <person name="Futagami T."/>
            <person name="Toyoda A."/>
            <person name="Takaki Y."/>
            <person name="Nishi S."/>
            <person name="Hori S."/>
            <person name="Arai W."/>
            <person name="Tsubouchi T."/>
            <person name="Morono Y."/>
            <person name="Uchiyama I."/>
            <person name="Ito T."/>
            <person name="Fujiyama A."/>
            <person name="Inagaki F."/>
            <person name="Takami H."/>
        </authorList>
    </citation>
    <scope>NUCLEOTIDE SEQUENCE</scope>
    <source>
        <strain evidence="1">Expedition CK06-06</strain>
    </source>
</reference>
<gene>
    <name evidence="1" type="ORF">S06H3_64097</name>
</gene>
<organism evidence="1">
    <name type="scientific">marine sediment metagenome</name>
    <dbReference type="NCBI Taxonomy" id="412755"/>
    <lineage>
        <taxon>unclassified sequences</taxon>
        <taxon>metagenomes</taxon>
        <taxon>ecological metagenomes</taxon>
    </lineage>
</organism>
<evidence type="ECO:0008006" key="2">
    <source>
        <dbReference type="Google" id="ProtNLM"/>
    </source>
</evidence>